<name>A0ACC2ASV0_DIPCM</name>
<protein>
    <submittedName>
        <fullName evidence="1">Uncharacterized protein</fullName>
    </submittedName>
</protein>
<comment type="caution">
    <text evidence="1">The sequence shown here is derived from an EMBL/GenBank/DDBJ whole genome shotgun (WGS) entry which is preliminary data.</text>
</comment>
<organism evidence="1 2">
    <name type="scientific">Diphasiastrum complanatum</name>
    <name type="common">Issler's clubmoss</name>
    <name type="synonym">Lycopodium complanatum</name>
    <dbReference type="NCBI Taxonomy" id="34168"/>
    <lineage>
        <taxon>Eukaryota</taxon>
        <taxon>Viridiplantae</taxon>
        <taxon>Streptophyta</taxon>
        <taxon>Embryophyta</taxon>
        <taxon>Tracheophyta</taxon>
        <taxon>Lycopodiopsida</taxon>
        <taxon>Lycopodiales</taxon>
        <taxon>Lycopodiaceae</taxon>
        <taxon>Lycopodioideae</taxon>
        <taxon>Diphasiastrum</taxon>
    </lineage>
</organism>
<sequence>MVGSKVELAKLAGTNFDLLQLLELKEEEFERSNKVRLELEKELSTSRSRFQAELKHVQGQLAWSKAELANSKQAFEKKDNESHRLSEQLHLAKLQHCQYEESVCNLQGEVLFLGLKLQNLEADSKKSHRQLKNQYYKSMDEWMSEKVSLMIQITHLEEQLQQMRPAVCDGRKPESTASRRCSDSLSFDMSHPEEAYAPIWFDSSSSHGSIQSLVELGEAFHAGDEELQHLRTKLKDAVTRESHLVLQLQNQTEKSAQLEAEIGHLKEELRAEKEKAREESEDMTQEMAELRYQFMEMLEVERDLRARTEQASVHRVEELEAQVDRARQQLVAALARRRETEQQSENLEVKIQHLNAALEIEHLQKKEYIETAQRDKESLQLRLLELQERFCQLEKEKKLLETRSSENLQICKPCSVQSALRTDAGEPLENAKLAELDNRLQALSCESDLLDDGRQMVTMMGAQVILDCKSFNSDGPCSVYRQELMESFGRQVVISEVRDVQPQKLLVEKDNEVEKAIQYALKVDIELLVLSGSFELEIERLRNELVECEKETMKCKQIQEGKELEMQQVWKQLELFKIDFLQYQESVANLEDEIVFLREELSRSDADWEKSCDQLTQKHAERVNEWTNEKIRSLIKTANLEEQPQQIMHIGDNALRALQANSW</sequence>
<proteinExistence type="predicted"/>
<evidence type="ECO:0000313" key="2">
    <source>
        <dbReference type="Proteomes" id="UP001162992"/>
    </source>
</evidence>
<reference evidence="2" key="1">
    <citation type="journal article" date="2024" name="Proc. Natl. Acad. Sci. U.S.A.">
        <title>Extraordinary preservation of gene collinearity over three hundred million years revealed in homosporous lycophytes.</title>
        <authorList>
            <person name="Li C."/>
            <person name="Wickell D."/>
            <person name="Kuo L.Y."/>
            <person name="Chen X."/>
            <person name="Nie B."/>
            <person name="Liao X."/>
            <person name="Peng D."/>
            <person name="Ji J."/>
            <person name="Jenkins J."/>
            <person name="Williams M."/>
            <person name="Shu S."/>
            <person name="Plott C."/>
            <person name="Barry K."/>
            <person name="Rajasekar S."/>
            <person name="Grimwood J."/>
            <person name="Han X."/>
            <person name="Sun S."/>
            <person name="Hou Z."/>
            <person name="He W."/>
            <person name="Dai G."/>
            <person name="Sun C."/>
            <person name="Schmutz J."/>
            <person name="Leebens-Mack J.H."/>
            <person name="Li F.W."/>
            <person name="Wang L."/>
        </authorList>
    </citation>
    <scope>NUCLEOTIDE SEQUENCE [LARGE SCALE GENOMIC DNA]</scope>
    <source>
        <strain evidence="2">cv. PW_Plant_1</strain>
    </source>
</reference>
<accession>A0ACC2ASV0</accession>
<gene>
    <name evidence="1" type="ORF">O6H91_19G011400</name>
</gene>
<keyword evidence="2" id="KW-1185">Reference proteome</keyword>
<evidence type="ECO:0000313" key="1">
    <source>
        <dbReference type="EMBL" id="KAJ7520578.1"/>
    </source>
</evidence>
<dbReference type="EMBL" id="CM055110">
    <property type="protein sequence ID" value="KAJ7520578.1"/>
    <property type="molecule type" value="Genomic_DNA"/>
</dbReference>
<dbReference type="Proteomes" id="UP001162992">
    <property type="component" value="Chromosome 19"/>
</dbReference>